<dbReference type="RefSeq" id="WP_238600862.1">
    <property type="nucleotide sequence ID" value="NZ_LQOM01000028.1"/>
</dbReference>
<evidence type="ECO:0000256" key="1">
    <source>
        <dbReference type="SAM" id="MobiDB-lite"/>
    </source>
</evidence>
<feature type="compositionally biased region" description="Basic and acidic residues" evidence="1">
    <location>
        <begin position="106"/>
        <end position="119"/>
    </location>
</feature>
<feature type="transmembrane region" description="Helical" evidence="2">
    <location>
        <begin position="29"/>
        <end position="47"/>
    </location>
</feature>
<evidence type="ECO:0000313" key="4">
    <source>
        <dbReference type="Proteomes" id="UP000193907"/>
    </source>
</evidence>
<name>A0A1X1RQU6_MYCCE</name>
<protein>
    <recommendedName>
        <fullName evidence="5">Transmembrane protein</fullName>
    </recommendedName>
</protein>
<evidence type="ECO:0008006" key="5">
    <source>
        <dbReference type="Google" id="ProtNLM"/>
    </source>
</evidence>
<accession>A0A1X1RQU6</accession>
<keyword evidence="2" id="KW-0472">Membrane</keyword>
<reference evidence="3 4" key="1">
    <citation type="submission" date="2016-01" db="EMBL/GenBank/DDBJ databases">
        <title>The new phylogeny of the genus Mycobacterium.</title>
        <authorList>
            <person name="Tarcisio F."/>
            <person name="Conor M."/>
            <person name="Antonella G."/>
            <person name="Elisabetta G."/>
            <person name="Giulia F.S."/>
            <person name="Sara T."/>
            <person name="Anna F."/>
            <person name="Clotilde B."/>
            <person name="Roberto B."/>
            <person name="Veronica D.S."/>
            <person name="Fabio R."/>
            <person name="Monica P."/>
            <person name="Olivier J."/>
            <person name="Enrico T."/>
            <person name="Nicola S."/>
        </authorList>
    </citation>
    <scope>NUCLEOTIDE SEQUENCE [LARGE SCALE GENOMIC DNA]</scope>
    <source>
        <strain evidence="3 4">DSM 44243</strain>
    </source>
</reference>
<feature type="region of interest" description="Disordered" evidence="1">
    <location>
        <begin position="51"/>
        <end position="119"/>
    </location>
</feature>
<dbReference type="STRING" id="28045.AWB95_11975"/>
<organism evidence="3 4">
    <name type="scientific">Mycobacterium celatum</name>
    <dbReference type="NCBI Taxonomy" id="28045"/>
    <lineage>
        <taxon>Bacteria</taxon>
        <taxon>Bacillati</taxon>
        <taxon>Actinomycetota</taxon>
        <taxon>Actinomycetes</taxon>
        <taxon>Mycobacteriales</taxon>
        <taxon>Mycobacteriaceae</taxon>
        <taxon>Mycobacterium</taxon>
    </lineage>
</organism>
<keyword evidence="2" id="KW-0812">Transmembrane</keyword>
<proteinExistence type="predicted"/>
<dbReference type="Proteomes" id="UP000193907">
    <property type="component" value="Unassembled WGS sequence"/>
</dbReference>
<dbReference type="AlphaFoldDB" id="A0A1X1RQU6"/>
<comment type="caution">
    <text evidence="3">The sequence shown here is derived from an EMBL/GenBank/DDBJ whole genome shotgun (WGS) entry which is preliminary data.</text>
</comment>
<gene>
    <name evidence="3" type="ORF">AWB95_11975</name>
</gene>
<keyword evidence="4" id="KW-1185">Reference proteome</keyword>
<evidence type="ECO:0000313" key="3">
    <source>
        <dbReference type="EMBL" id="ORV12632.1"/>
    </source>
</evidence>
<keyword evidence="2" id="KW-1133">Transmembrane helix</keyword>
<evidence type="ECO:0000256" key="2">
    <source>
        <dbReference type="SAM" id="Phobius"/>
    </source>
</evidence>
<feature type="compositionally biased region" description="Acidic residues" evidence="1">
    <location>
        <begin position="89"/>
        <end position="105"/>
    </location>
</feature>
<sequence>MLIIALVLAVIGLAALVFAVVTSNELVAWVCIAASVLGVVLLIIDALQERQRRETGVPANKSADAPTPLPDEASADYDYADYPEGASGEADEEPAESSVEDEEPSDYERGAVGDDHNTR</sequence>
<dbReference type="EMBL" id="LQOM01000028">
    <property type="protein sequence ID" value="ORV12632.1"/>
    <property type="molecule type" value="Genomic_DNA"/>
</dbReference>